<reference evidence="2 3" key="1">
    <citation type="submission" date="2014-12" db="EMBL/GenBank/DDBJ databases">
        <title>Draft genome sequences of 29 type strains of Enterococci.</title>
        <authorList>
            <person name="Zhong Z."/>
            <person name="Sun Z."/>
            <person name="Liu W."/>
            <person name="Zhang W."/>
            <person name="Zhang H."/>
        </authorList>
    </citation>
    <scope>NUCLEOTIDE SEQUENCE [LARGE SCALE GENOMIC DNA]</scope>
    <source>
        <strain evidence="2 3">DSM 15687</strain>
    </source>
</reference>
<dbReference type="InterPro" id="IPR038690">
    <property type="entry name" value="NusG_2_sf"/>
</dbReference>
<evidence type="ECO:0000256" key="1">
    <source>
        <dbReference type="SAM" id="Phobius"/>
    </source>
</evidence>
<dbReference type="Pfam" id="PF07009">
    <property type="entry name" value="NusG_II"/>
    <property type="match status" value="1"/>
</dbReference>
<evidence type="ECO:0000313" key="2">
    <source>
        <dbReference type="EMBL" id="OJG83646.1"/>
    </source>
</evidence>
<proteinExistence type="predicted"/>
<comment type="caution">
    <text evidence="2">The sequence shown here is derived from an EMBL/GenBank/DDBJ whole genome shotgun (WGS) entry which is preliminary data.</text>
</comment>
<gene>
    <name evidence="2" type="ORF">RV14_GL000880</name>
</gene>
<keyword evidence="1" id="KW-0812">Transmembrane</keyword>
<dbReference type="Gene3D" id="2.60.320.10">
    <property type="entry name" value="N-utilization substance G protein NusG, insert domain"/>
    <property type="match status" value="1"/>
</dbReference>
<protein>
    <submittedName>
        <fullName evidence="2">Uncharacterized protein</fullName>
    </submittedName>
</protein>
<dbReference type="Proteomes" id="UP000182152">
    <property type="component" value="Unassembled WGS sequence"/>
</dbReference>
<dbReference type="STRING" id="150033.RV14_GL000880"/>
<keyword evidence="3" id="KW-1185">Reference proteome</keyword>
<accession>A0A1L8WRK7</accession>
<dbReference type="CDD" id="cd09911">
    <property type="entry name" value="Lin0431_like"/>
    <property type="match status" value="1"/>
</dbReference>
<dbReference type="AlphaFoldDB" id="A0A1L8WRK7"/>
<sequence length="152" mass="17450">MLKLENSSAREGGAWKMKEFIKKSLFKPWDIFILVLLIALSFLPILVFSYQQENAATKKEAVLRVDGTQIKVFPLTSGNKRYTYTYKDIHGDYNLIEIDGDKIRIKEADCGDQICVRRSWAFKNGETIVCLPHKLVIEIRSIDGSDEDSLIY</sequence>
<keyword evidence="1" id="KW-1133">Transmembrane helix</keyword>
<name>A0A1L8WRK7_9ENTE</name>
<feature type="transmembrane region" description="Helical" evidence="1">
    <location>
        <begin position="31"/>
        <end position="50"/>
    </location>
</feature>
<dbReference type="EMBL" id="JXLB01000002">
    <property type="protein sequence ID" value="OJG83646.1"/>
    <property type="molecule type" value="Genomic_DNA"/>
</dbReference>
<organism evidence="2 3">
    <name type="scientific">Enterococcus ratti</name>
    <dbReference type="NCBI Taxonomy" id="150033"/>
    <lineage>
        <taxon>Bacteria</taxon>
        <taxon>Bacillati</taxon>
        <taxon>Bacillota</taxon>
        <taxon>Bacilli</taxon>
        <taxon>Lactobacillales</taxon>
        <taxon>Enterococcaceae</taxon>
        <taxon>Enterococcus</taxon>
    </lineage>
</organism>
<evidence type="ECO:0000313" key="3">
    <source>
        <dbReference type="Proteomes" id="UP000182152"/>
    </source>
</evidence>
<keyword evidence="1" id="KW-0472">Membrane</keyword>